<evidence type="ECO:0000313" key="2">
    <source>
        <dbReference type="EMBL" id="KDR20160.1"/>
    </source>
</evidence>
<dbReference type="InterPro" id="IPR036397">
    <property type="entry name" value="RNaseH_sf"/>
</dbReference>
<dbReference type="InParanoid" id="A0A067R9C0"/>
<reference evidence="2 3" key="1">
    <citation type="journal article" date="2014" name="Nat. Commun.">
        <title>Molecular traces of alternative social organization in a termite genome.</title>
        <authorList>
            <person name="Terrapon N."/>
            <person name="Li C."/>
            <person name="Robertson H.M."/>
            <person name="Ji L."/>
            <person name="Meng X."/>
            <person name="Booth W."/>
            <person name="Chen Z."/>
            <person name="Childers C.P."/>
            <person name="Glastad K.M."/>
            <person name="Gokhale K."/>
            <person name="Gowin J."/>
            <person name="Gronenberg W."/>
            <person name="Hermansen R.A."/>
            <person name="Hu H."/>
            <person name="Hunt B.G."/>
            <person name="Huylmans A.K."/>
            <person name="Khalil S.M."/>
            <person name="Mitchell R.D."/>
            <person name="Munoz-Torres M.C."/>
            <person name="Mustard J.A."/>
            <person name="Pan H."/>
            <person name="Reese J.T."/>
            <person name="Scharf M.E."/>
            <person name="Sun F."/>
            <person name="Vogel H."/>
            <person name="Xiao J."/>
            <person name="Yang W."/>
            <person name="Yang Z."/>
            <person name="Yang Z."/>
            <person name="Zhou J."/>
            <person name="Zhu J."/>
            <person name="Brent C.S."/>
            <person name="Elsik C.G."/>
            <person name="Goodisman M.A."/>
            <person name="Liberles D.A."/>
            <person name="Roe R.M."/>
            <person name="Vargo E.L."/>
            <person name="Vilcinskas A."/>
            <person name="Wang J."/>
            <person name="Bornberg-Bauer E."/>
            <person name="Korb J."/>
            <person name="Zhang G."/>
            <person name="Liebig J."/>
        </authorList>
    </citation>
    <scope>NUCLEOTIDE SEQUENCE [LARGE SCALE GENOMIC DNA]</scope>
    <source>
        <tissue evidence="2">Whole organism</tissue>
    </source>
</reference>
<dbReference type="Proteomes" id="UP000027135">
    <property type="component" value="Unassembled WGS sequence"/>
</dbReference>
<dbReference type="GO" id="GO:0003676">
    <property type="term" value="F:nucleic acid binding"/>
    <property type="evidence" value="ECO:0007669"/>
    <property type="project" value="InterPro"/>
</dbReference>
<organism evidence="2 3">
    <name type="scientific">Zootermopsis nevadensis</name>
    <name type="common">Dampwood termite</name>
    <dbReference type="NCBI Taxonomy" id="136037"/>
    <lineage>
        <taxon>Eukaryota</taxon>
        <taxon>Metazoa</taxon>
        <taxon>Ecdysozoa</taxon>
        <taxon>Arthropoda</taxon>
        <taxon>Hexapoda</taxon>
        <taxon>Insecta</taxon>
        <taxon>Pterygota</taxon>
        <taxon>Neoptera</taxon>
        <taxon>Polyneoptera</taxon>
        <taxon>Dictyoptera</taxon>
        <taxon>Blattodea</taxon>
        <taxon>Blattoidea</taxon>
        <taxon>Termitoidae</taxon>
        <taxon>Termopsidae</taxon>
        <taxon>Zootermopsis</taxon>
    </lineage>
</organism>
<evidence type="ECO:0000313" key="3">
    <source>
        <dbReference type="Proteomes" id="UP000027135"/>
    </source>
</evidence>
<dbReference type="AlphaFoldDB" id="A0A067R9C0"/>
<feature type="region of interest" description="Disordered" evidence="1">
    <location>
        <begin position="1"/>
        <end position="21"/>
    </location>
</feature>
<sequence>MVIDNASYQNTQADKPPTSYSKKDEMKAWLLERNTPFCDVLKAQPYDLIKLNESKHKYYVIDQILADKERTVLRLSPYHPDLNPRLTYLGRCKPMGCKQEHNI</sequence>
<protein>
    <submittedName>
        <fullName evidence="2">Uncharacterized protein</fullName>
    </submittedName>
</protein>
<name>A0A067R9C0_ZOONE</name>
<accession>A0A067R9C0</accession>
<proteinExistence type="predicted"/>
<dbReference type="PANTHER" id="PTHR33939">
    <property type="entry name" value="PROTEIN CBG22215"/>
    <property type="match status" value="1"/>
</dbReference>
<feature type="compositionally biased region" description="Polar residues" evidence="1">
    <location>
        <begin position="1"/>
        <end position="13"/>
    </location>
</feature>
<gene>
    <name evidence="2" type="ORF">L798_05654</name>
</gene>
<dbReference type="EMBL" id="KK852617">
    <property type="protein sequence ID" value="KDR20160.1"/>
    <property type="molecule type" value="Genomic_DNA"/>
</dbReference>
<evidence type="ECO:0000256" key="1">
    <source>
        <dbReference type="SAM" id="MobiDB-lite"/>
    </source>
</evidence>
<dbReference type="Gene3D" id="3.30.420.10">
    <property type="entry name" value="Ribonuclease H-like superfamily/Ribonuclease H"/>
    <property type="match status" value="1"/>
</dbReference>
<dbReference type="PANTHER" id="PTHR33939:SF1">
    <property type="entry name" value="DUF4371 DOMAIN-CONTAINING PROTEIN"/>
    <property type="match status" value="1"/>
</dbReference>
<keyword evidence="3" id="KW-1185">Reference proteome</keyword>